<feature type="region of interest" description="Disordered" evidence="8">
    <location>
        <begin position="1"/>
        <end position="21"/>
    </location>
</feature>
<protein>
    <recommendedName>
        <fullName evidence="9">LIM zinc-binding domain-containing protein</fullName>
    </recommendedName>
</protein>
<dbReference type="OrthoDB" id="8062037at2759"/>
<gene>
    <name evidence="10" type="ORF">O181_043935</name>
</gene>
<feature type="domain" description="LIM zinc-binding" evidence="9">
    <location>
        <begin position="23"/>
        <end position="84"/>
    </location>
</feature>
<proteinExistence type="predicted"/>
<dbReference type="CDD" id="cd09326">
    <property type="entry name" value="LIM_CRP_like"/>
    <property type="match status" value="2"/>
</dbReference>
<dbReference type="PROSITE" id="PS50023">
    <property type="entry name" value="LIM_DOMAIN_2"/>
    <property type="match status" value="2"/>
</dbReference>
<feature type="compositionally biased region" description="Low complexity" evidence="8">
    <location>
        <begin position="102"/>
        <end position="147"/>
    </location>
</feature>
<evidence type="ECO:0000256" key="8">
    <source>
        <dbReference type="SAM" id="MobiDB-lite"/>
    </source>
</evidence>
<evidence type="ECO:0000256" key="1">
    <source>
        <dbReference type="ARBA" id="ARBA00004123"/>
    </source>
</evidence>
<dbReference type="GO" id="GO:0005737">
    <property type="term" value="C:cytoplasm"/>
    <property type="evidence" value="ECO:0007669"/>
    <property type="project" value="TreeGrafter"/>
</dbReference>
<comment type="subcellular location">
    <subcellularLocation>
        <location evidence="1">Nucleus</location>
    </subcellularLocation>
</comment>
<name>A0A9Q3HJQ1_9BASI</name>
<keyword evidence="4 7" id="KW-0862">Zinc</keyword>
<evidence type="ECO:0000256" key="3">
    <source>
        <dbReference type="ARBA" id="ARBA00022737"/>
    </source>
</evidence>
<feature type="domain" description="LIM zinc-binding" evidence="9">
    <location>
        <begin position="352"/>
        <end position="411"/>
    </location>
</feature>
<keyword evidence="11" id="KW-1185">Reference proteome</keyword>
<dbReference type="SMART" id="SM00132">
    <property type="entry name" value="LIM"/>
    <property type="match status" value="2"/>
</dbReference>
<dbReference type="InterPro" id="IPR001781">
    <property type="entry name" value="Znf_LIM"/>
</dbReference>
<evidence type="ECO:0000313" key="11">
    <source>
        <dbReference type="Proteomes" id="UP000765509"/>
    </source>
</evidence>
<feature type="region of interest" description="Disordered" evidence="8">
    <location>
        <begin position="101"/>
        <end position="152"/>
    </location>
</feature>
<evidence type="ECO:0000259" key="9">
    <source>
        <dbReference type="PROSITE" id="PS50023"/>
    </source>
</evidence>
<organism evidence="10 11">
    <name type="scientific">Austropuccinia psidii MF-1</name>
    <dbReference type="NCBI Taxonomy" id="1389203"/>
    <lineage>
        <taxon>Eukaryota</taxon>
        <taxon>Fungi</taxon>
        <taxon>Dikarya</taxon>
        <taxon>Basidiomycota</taxon>
        <taxon>Pucciniomycotina</taxon>
        <taxon>Pucciniomycetes</taxon>
        <taxon>Pucciniales</taxon>
        <taxon>Sphaerophragmiaceae</taxon>
        <taxon>Austropuccinia</taxon>
    </lineage>
</organism>
<evidence type="ECO:0000256" key="7">
    <source>
        <dbReference type="PROSITE-ProRule" id="PRU00125"/>
    </source>
</evidence>
<dbReference type="GO" id="GO:0005634">
    <property type="term" value="C:nucleus"/>
    <property type="evidence" value="ECO:0007669"/>
    <property type="project" value="UniProtKB-SubCell"/>
</dbReference>
<evidence type="ECO:0000256" key="2">
    <source>
        <dbReference type="ARBA" id="ARBA00022723"/>
    </source>
</evidence>
<keyword evidence="3" id="KW-0677">Repeat</keyword>
<dbReference type="PANTHER" id="PTHR24215">
    <property type="entry name" value="RHO-GTPASE-ACTIVATING PROTEIN LRG1"/>
    <property type="match status" value="1"/>
</dbReference>
<dbReference type="FunFam" id="2.10.110.10:FF:000001">
    <property type="entry name" value="Cysteine and glycine-rich protein 1"/>
    <property type="match status" value="1"/>
</dbReference>
<dbReference type="AlphaFoldDB" id="A0A9Q3HJQ1"/>
<evidence type="ECO:0000256" key="5">
    <source>
        <dbReference type="ARBA" id="ARBA00023038"/>
    </source>
</evidence>
<evidence type="ECO:0000313" key="10">
    <source>
        <dbReference type="EMBL" id="MBW0504220.1"/>
    </source>
</evidence>
<dbReference type="GO" id="GO:0030036">
    <property type="term" value="P:actin cytoskeleton organization"/>
    <property type="evidence" value="ECO:0007669"/>
    <property type="project" value="TreeGrafter"/>
</dbReference>
<keyword evidence="5 7" id="KW-0440">LIM domain</keyword>
<dbReference type="SUPFAM" id="SSF57716">
    <property type="entry name" value="Glucocorticoid receptor-like (DNA-binding domain)"/>
    <property type="match status" value="4"/>
</dbReference>
<dbReference type="PANTHER" id="PTHR24215:SF35">
    <property type="entry name" value="MUSCLE LIM PROTEIN MLP84B"/>
    <property type="match status" value="1"/>
</dbReference>
<dbReference type="Proteomes" id="UP000765509">
    <property type="component" value="Unassembled WGS sequence"/>
</dbReference>
<dbReference type="FunFam" id="2.10.110.10:FF:000145">
    <property type="entry name" value="Cysteine and glycine-rich protein"/>
    <property type="match status" value="1"/>
</dbReference>
<dbReference type="Gene3D" id="2.10.110.10">
    <property type="entry name" value="Cysteine Rich Protein"/>
    <property type="match status" value="2"/>
</dbReference>
<dbReference type="GO" id="GO:0030695">
    <property type="term" value="F:GTPase regulator activity"/>
    <property type="evidence" value="ECO:0007669"/>
    <property type="project" value="UniProtKB-ARBA"/>
</dbReference>
<dbReference type="Pfam" id="PF00412">
    <property type="entry name" value="LIM"/>
    <property type="match status" value="2"/>
</dbReference>
<dbReference type="GO" id="GO:0046872">
    <property type="term" value="F:metal ion binding"/>
    <property type="evidence" value="ECO:0007669"/>
    <property type="project" value="UniProtKB-KW"/>
</dbReference>
<comment type="caution">
    <text evidence="10">The sequence shown here is derived from an EMBL/GenBank/DDBJ whole genome shotgun (WGS) entry which is preliminary data.</text>
</comment>
<dbReference type="PROSITE" id="PS00478">
    <property type="entry name" value="LIM_DOMAIN_1"/>
    <property type="match status" value="2"/>
</dbReference>
<dbReference type="EMBL" id="AVOT02017799">
    <property type="protein sequence ID" value="MBW0504220.1"/>
    <property type="molecule type" value="Genomic_DNA"/>
</dbReference>
<sequence>MSPLNGSQYTYKSSPRTFNSTAPKCPSCQKSVYAAEQVLGPGGTPYHKTCLKCTVCAKILDAFNILDHNRDPYCKLCHSKTFGTRGVGYGNAVVGEYTPRAPFSSAPSSPTSPSKPSLISSPLNHSLLNQSKLSPLQSPSPNSSKLKTSNFYKNISPHSPTDITLRSSNVSADTYLISDKRWDREDFEAPTKDSGSQFPSNQALLSDIHSVIKPVGDLLLSEQRETNLEENNSQDDFQPLSMSTPLIIVKPRSKSSANVAHTHQSYPAAPKPMLTLPDELSQHPQAPFRVVARQSPISGLSSQFNSPLPPQLAPKPVLKPPLKPASLASHTAYPTSVSVMMNRAQLGMDGPKICPRCSQTVYHAEQVLAIGKKWHKRCLRCESCSKALDANMNERNGKPYCVRCYDQCFGTAAQGFVLKAGFGIS</sequence>
<accession>A0A9Q3HJQ1</accession>
<evidence type="ECO:0000256" key="6">
    <source>
        <dbReference type="ARBA" id="ARBA00023242"/>
    </source>
</evidence>
<reference evidence="10" key="1">
    <citation type="submission" date="2021-03" db="EMBL/GenBank/DDBJ databases">
        <title>Draft genome sequence of rust myrtle Austropuccinia psidii MF-1, a brazilian biotype.</title>
        <authorList>
            <person name="Quecine M.C."/>
            <person name="Pachon D.M.R."/>
            <person name="Bonatelli M.L."/>
            <person name="Correr F.H."/>
            <person name="Franceschini L.M."/>
            <person name="Leite T.F."/>
            <person name="Margarido G.R.A."/>
            <person name="Almeida C.A."/>
            <person name="Ferrarezi J.A."/>
            <person name="Labate C.A."/>
        </authorList>
    </citation>
    <scope>NUCLEOTIDE SEQUENCE</scope>
    <source>
        <strain evidence="10">MF-1</strain>
    </source>
</reference>
<evidence type="ECO:0000256" key="4">
    <source>
        <dbReference type="ARBA" id="ARBA00022833"/>
    </source>
</evidence>
<keyword evidence="6" id="KW-0539">Nucleus</keyword>
<keyword evidence="2 7" id="KW-0479">Metal-binding</keyword>